<keyword evidence="9" id="KW-1185">Reference proteome</keyword>
<evidence type="ECO:0000313" key="9">
    <source>
        <dbReference type="Proteomes" id="UP001589833"/>
    </source>
</evidence>
<dbReference type="Pfam" id="PF01432">
    <property type="entry name" value="Peptidase_M3"/>
    <property type="match status" value="1"/>
</dbReference>
<evidence type="ECO:0000259" key="7">
    <source>
        <dbReference type="Pfam" id="PF01432"/>
    </source>
</evidence>
<dbReference type="Proteomes" id="UP001589833">
    <property type="component" value="Unassembled WGS sequence"/>
</dbReference>
<evidence type="ECO:0000256" key="4">
    <source>
        <dbReference type="ARBA" id="ARBA00022833"/>
    </source>
</evidence>
<dbReference type="InterPro" id="IPR011976">
    <property type="entry name" value="Pept_M3B_oligopep-rel"/>
</dbReference>
<comment type="caution">
    <text evidence="8">The sequence shown here is derived from an EMBL/GenBank/DDBJ whole genome shotgun (WGS) entry which is preliminary data.</text>
</comment>
<comment type="cofactor">
    <cofactor evidence="6">
        <name>Zn(2+)</name>
        <dbReference type="ChEBI" id="CHEBI:29105"/>
    </cofactor>
    <text evidence="6">Binds 1 zinc ion.</text>
</comment>
<protein>
    <submittedName>
        <fullName evidence="8">M3 family oligoendopeptidase</fullName>
        <ecNumber evidence="8">3.4.-.-</ecNumber>
    </submittedName>
</protein>
<organism evidence="8 9">
    <name type="scientific">Halalkalibacter alkalisediminis</name>
    <dbReference type="NCBI Taxonomy" id="935616"/>
    <lineage>
        <taxon>Bacteria</taxon>
        <taxon>Bacillati</taxon>
        <taxon>Bacillota</taxon>
        <taxon>Bacilli</taxon>
        <taxon>Bacillales</taxon>
        <taxon>Bacillaceae</taxon>
        <taxon>Halalkalibacter</taxon>
    </lineage>
</organism>
<keyword evidence="5 6" id="KW-0482">Metalloprotease</keyword>
<evidence type="ECO:0000256" key="5">
    <source>
        <dbReference type="ARBA" id="ARBA00023049"/>
    </source>
</evidence>
<feature type="domain" description="Peptidase M3A/M3B catalytic" evidence="7">
    <location>
        <begin position="165"/>
        <end position="552"/>
    </location>
</feature>
<gene>
    <name evidence="8" type="ORF">ACFFH4_17170</name>
</gene>
<dbReference type="PANTHER" id="PTHR11804:SF48">
    <property type="entry name" value="PUTATIVE-RELATED"/>
    <property type="match status" value="1"/>
</dbReference>
<accession>A0ABV6NJ09</accession>
<evidence type="ECO:0000313" key="8">
    <source>
        <dbReference type="EMBL" id="MFC0560711.1"/>
    </source>
</evidence>
<evidence type="ECO:0000256" key="2">
    <source>
        <dbReference type="ARBA" id="ARBA00022723"/>
    </source>
</evidence>
<dbReference type="PANTHER" id="PTHR11804">
    <property type="entry name" value="PROTEASE M3 THIMET OLIGOPEPTIDASE-RELATED"/>
    <property type="match status" value="1"/>
</dbReference>
<dbReference type="SUPFAM" id="SSF55486">
    <property type="entry name" value="Metalloproteases ('zincins'), catalytic domain"/>
    <property type="match status" value="1"/>
</dbReference>
<sequence length="565" mass="65958">MFKYYMETYDFQNPKEVEQAFVKLLNRPLDTVEQLESWLKEQSDLKEAIDEAMSGHYIDFQCQSNSKEAKDIFEHDQNVIDPMYKKYLSLLNDKFLASNLIGQLDPTFYQPLIKSKQNAKELFRLENIDLEIKEDALTTKYFEHTGALTVQMDGVELTLSQLAPFMQDPNREIREKASTLAAEAIMSIEPELQKIMDDLIVIRDKKAKNADLSNYRDYMFKEYERFDYTPVDCKVLAQSIRKYVKPLKEKLQKEHQRELGIDTYKPWDVLAVPTGQTPLQPFNDTNDLISNSATIFQNLDARFSELLKTMDQRGMLDLNSRKGKAPGGFCSSLPLSGLSFIFMNASKTHDDMITLLHEMGHCIHNDLMKKQPLSDYRETPMESAELASMSIELLTMNQWNLFYNNEDDLKCAMKMQLKGIIQFLPQGMIIDQFQHWLYENPTHTTSERNQKYQELMQELDSNIVNWDGQEKWRQITWLRVLHIFEVPFYYIEYVIAQLGAVQMYKQYRENPDKALENYKKALSLGSSKSLPEVYEAAGIRFDFSEEMIKELMIFLEAELSGIESL</sequence>
<keyword evidence="1 6" id="KW-0645">Protease</keyword>
<evidence type="ECO:0000256" key="1">
    <source>
        <dbReference type="ARBA" id="ARBA00022670"/>
    </source>
</evidence>
<keyword evidence="3 6" id="KW-0378">Hydrolase</keyword>
<keyword evidence="4 6" id="KW-0862">Zinc</keyword>
<comment type="similarity">
    <text evidence="6">Belongs to the peptidase M3 family.</text>
</comment>
<dbReference type="GO" id="GO:0016787">
    <property type="term" value="F:hydrolase activity"/>
    <property type="evidence" value="ECO:0007669"/>
    <property type="project" value="UniProtKB-KW"/>
</dbReference>
<dbReference type="InterPro" id="IPR001567">
    <property type="entry name" value="Pept_M3A_M3B_dom"/>
</dbReference>
<dbReference type="InterPro" id="IPR045090">
    <property type="entry name" value="Pept_M3A_M3B"/>
</dbReference>
<proteinExistence type="inferred from homology"/>
<dbReference type="RefSeq" id="WP_273847880.1">
    <property type="nucleotide sequence ID" value="NZ_JAQQWT010000039.1"/>
</dbReference>
<evidence type="ECO:0000256" key="6">
    <source>
        <dbReference type="RuleBase" id="RU003435"/>
    </source>
</evidence>
<evidence type="ECO:0000256" key="3">
    <source>
        <dbReference type="ARBA" id="ARBA00022801"/>
    </source>
</evidence>
<name>A0ABV6NJ09_9BACI</name>
<dbReference type="EMBL" id="JBHLTR010000037">
    <property type="protein sequence ID" value="MFC0560711.1"/>
    <property type="molecule type" value="Genomic_DNA"/>
</dbReference>
<keyword evidence="2 6" id="KW-0479">Metal-binding</keyword>
<dbReference type="Gene3D" id="1.10.1370.30">
    <property type="match status" value="1"/>
</dbReference>
<dbReference type="CDD" id="cd09606">
    <property type="entry name" value="M3B_PepF"/>
    <property type="match status" value="1"/>
</dbReference>
<reference evidence="8 9" key="1">
    <citation type="submission" date="2024-09" db="EMBL/GenBank/DDBJ databases">
        <authorList>
            <person name="Sun Q."/>
            <person name="Mori K."/>
        </authorList>
    </citation>
    <scope>NUCLEOTIDE SEQUENCE [LARGE SCALE GENOMIC DNA]</scope>
    <source>
        <strain evidence="8 9">NCAIM B.02301</strain>
    </source>
</reference>
<dbReference type="EC" id="3.4.-.-" evidence="8"/>
<dbReference type="NCBIfam" id="TIGR02289">
    <property type="entry name" value="M3_not_pepF"/>
    <property type="match status" value="1"/>
</dbReference>